<protein>
    <submittedName>
        <fullName evidence="3">Uncharacterized protein</fullName>
    </submittedName>
</protein>
<organism evidence="3 4">
    <name type="scientific">Perkinsus chesapeaki</name>
    <name type="common">Clam parasite</name>
    <name type="synonym">Perkinsus andrewsi</name>
    <dbReference type="NCBI Taxonomy" id="330153"/>
    <lineage>
        <taxon>Eukaryota</taxon>
        <taxon>Sar</taxon>
        <taxon>Alveolata</taxon>
        <taxon>Perkinsozoa</taxon>
        <taxon>Perkinsea</taxon>
        <taxon>Perkinsida</taxon>
        <taxon>Perkinsidae</taxon>
        <taxon>Perkinsus</taxon>
    </lineage>
</organism>
<dbReference type="SMART" id="SM00248">
    <property type="entry name" value="ANK"/>
    <property type="match status" value="3"/>
</dbReference>
<feature type="compositionally biased region" description="Low complexity" evidence="2">
    <location>
        <begin position="123"/>
        <end position="144"/>
    </location>
</feature>
<reference evidence="3 4" key="1">
    <citation type="submission" date="2020-04" db="EMBL/GenBank/DDBJ databases">
        <title>Perkinsus chesapeaki whole genome sequence.</title>
        <authorList>
            <person name="Bogema D.R."/>
        </authorList>
    </citation>
    <scope>NUCLEOTIDE SEQUENCE [LARGE SCALE GENOMIC DNA]</scope>
    <source>
        <strain evidence="3">ATCC PRA-425</strain>
    </source>
</reference>
<feature type="repeat" description="ANK" evidence="1">
    <location>
        <begin position="256"/>
        <end position="288"/>
    </location>
</feature>
<dbReference type="Pfam" id="PF00023">
    <property type="entry name" value="Ank"/>
    <property type="match status" value="1"/>
</dbReference>
<feature type="repeat" description="ANK" evidence="1">
    <location>
        <begin position="187"/>
        <end position="219"/>
    </location>
</feature>
<dbReference type="Pfam" id="PF12796">
    <property type="entry name" value="Ank_2"/>
    <property type="match status" value="1"/>
</dbReference>
<evidence type="ECO:0000313" key="3">
    <source>
        <dbReference type="EMBL" id="KAF4660985.1"/>
    </source>
</evidence>
<name>A0A7J6LNX1_PERCH</name>
<keyword evidence="1" id="KW-0040">ANK repeat</keyword>
<dbReference type="PROSITE" id="PS50297">
    <property type="entry name" value="ANK_REP_REGION"/>
    <property type="match status" value="3"/>
</dbReference>
<feature type="region of interest" description="Disordered" evidence="2">
    <location>
        <begin position="341"/>
        <end position="363"/>
    </location>
</feature>
<dbReference type="PANTHER" id="PTHR22677:SF4">
    <property type="entry name" value="USHER SYNDROME TYPE-1G PROTEIN-LIKE PROTEIN"/>
    <property type="match status" value="1"/>
</dbReference>
<keyword evidence="4" id="KW-1185">Reference proteome</keyword>
<dbReference type="PRINTS" id="PR01415">
    <property type="entry name" value="ANKYRIN"/>
</dbReference>
<dbReference type="OrthoDB" id="428624at2759"/>
<comment type="caution">
    <text evidence="3">The sequence shown here is derived from an EMBL/GenBank/DDBJ whole genome shotgun (WGS) entry which is preliminary data.</text>
</comment>
<dbReference type="PROSITE" id="PS50088">
    <property type="entry name" value="ANK_REPEAT"/>
    <property type="match status" value="3"/>
</dbReference>
<gene>
    <name evidence="3" type="ORF">FOL47_006891</name>
</gene>
<dbReference type="AlphaFoldDB" id="A0A7J6LNX1"/>
<feature type="repeat" description="ANK" evidence="1">
    <location>
        <begin position="223"/>
        <end position="255"/>
    </location>
</feature>
<dbReference type="SUPFAM" id="SSF48403">
    <property type="entry name" value="Ankyrin repeat"/>
    <property type="match status" value="1"/>
</dbReference>
<dbReference type="Proteomes" id="UP000591131">
    <property type="component" value="Unassembled WGS sequence"/>
</dbReference>
<evidence type="ECO:0000313" key="4">
    <source>
        <dbReference type="Proteomes" id="UP000591131"/>
    </source>
</evidence>
<dbReference type="EMBL" id="JAAPAO010000394">
    <property type="protein sequence ID" value="KAF4660985.1"/>
    <property type="molecule type" value="Genomic_DNA"/>
</dbReference>
<feature type="compositionally biased region" description="Basic residues" evidence="2">
    <location>
        <begin position="345"/>
        <end position="363"/>
    </location>
</feature>
<dbReference type="Gene3D" id="1.25.40.20">
    <property type="entry name" value="Ankyrin repeat-containing domain"/>
    <property type="match status" value="1"/>
</dbReference>
<accession>A0A7J6LNX1</accession>
<dbReference type="InterPro" id="IPR039323">
    <property type="entry name" value="ANKRD_45/46/60"/>
</dbReference>
<feature type="region of interest" description="Disordered" evidence="2">
    <location>
        <begin position="110"/>
        <end position="154"/>
    </location>
</feature>
<dbReference type="PANTHER" id="PTHR22677">
    <property type="entry name" value="ANKYRIN REPEAT DOMAIN-CONTAINING PROTEIN 60"/>
    <property type="match status" value="1"/>
</dbReference>
<dbReference type="InterPro" id="IPR036770">
    <property type="entry name" value="Ankyrin_rpt-contain_sf"/>
</dbReference>
<proteinExistence type="predicted"/>
<evidence type="ECO:0000256" key="2">
    <source>
        <dbReference type="SAM" id="MobiDB-lite"/>
    </source>
</evidence>
<sequence length="383" mass="41714">MAKDIDESIRLPHRCAFEAALNAITPRQENAARPLHKTKHAPLSFLHVAFDGCVLDTGEKFMNRPATCGAGGDETMQPIDPEFSRLLFQLSGDSQLASLRDHYREIELRDGRFGGQSSMPGPTISTPSNSSRSTARTRASVCSTNGSRKAPPAPIITDISDAEVGFRYTRALQTRRLRPDNAPRNYTGTTPLHATVRQNNIEGTLLLIQHGADVNAREMLIVGGRTPLHVAAREGLISIVEVLLKYGANVEARDKRGFTPLMEAAVANQATVLRLLLAEGADYETTDYEGHNVLWWAQAMGSIDVIAILSGQPWNSVPKSISQAELTEHTLRCRQLLGMKPPTIPKKKGGKKKASAKGKGKAAKKKIAARWVLGSFSHGAWLS</sequence>
<evidence type="ECO:0000256" key="1">
    <source>
        <dbReference type="PROSITE-ProRule" id="PRU00023"/>
    </source>
</evidence>
<dbReference type="InterPro" id="IPR002110">
    <property type="entry name" value="Ankyrin_rpt"/>
</dbReference>